<organism evidence="1 2">
    <name type="scientific">Ficus carica</name>
    <name type="common">Common fig</name>
    <dbReference type="NCBI Taxonomy" id="3494"/>
    <lineage>
        <taxon>Eukaryota</taxon>
        <taxon>Viridiplantae</taxon>
        <taxon>Streptophyta</taxon>
        <taxon>Embryophyta</taxon>
        <taxon>Tracheophyta</taxon>
        <taxon>Spermatophyta</taxon>
        <taxon>Magnoliopsida</taxon>
        <taxon>eudicotyledons</taxon>
        <taxon>Gunneridae</taxon>
        <taxon>Pentapetalae</taxon>
        <taxon>rosids</taxon>
        <taxon>fabids</taxon>
        <taxon>Rosales</taxon>
        <taxon>Moraceae</taxon>
        <taxon>Ficeae</taxon>
        <taxon>Ficus</taxon>
    </lineage>
</organism>
<protein>
    <submittedName>
        <fullName evidence="1">Uncharacterized protein</fullName>
    </submittedName>
</protein>
<proteinExistence type="predicted"/>
<dbReference type="AlphaFoldDB" id="A0AA88J189"/>
<comment type="caution">
    <text evidence="1">The sequence shown here is derived from an EMBL/GenBank/DDBJ whole genome shotgun (WGS) entry which is preliminary data.</text>
</comment>
<accession>A0AA88J189</accession>
<gene>
    <name evidence="1" type="ORF">TIFTF001_031636</name>
</gene>
<dbReference type="Proteomes" id="UP001187192">
    <property type="component" value="Unassembled WGS sequence"/>
</dbReference>
<sequence>MPSLHSLASSLSGRLLAYSMNWHIAMEWLRRPALFNSNHGPNQNPPTWQSCTYNLSYAPDLSFQQGTTTDRILNGFEWNRDLMPNKKHEPWYVRTPQSAMDGLIDKSYERHGIL</sequence>
<keyword evidence="2" id="KW-1185">Reference proteome</keyword>
<name>A0AA88J189_FICCA</name>
<dbReference type="EMBL" id="BTGU01000131">
    <property type="protein sequence ID" value="GMN62553.1"/>
    <property type="molecule type" value="Genomic_DNA"/>
</dbReference>
<evidence type="ECO:0000313" key="2">
    <source>
        <dbReference type="Proteomes" id="UP001187192"/>
    </source>
</evidence>
<evidence type="ECO:0000313" key="1">
    <source>
        <dbReference type="EMBL" id="GMN62553.1"/>
    </source>
</evidence>
<reference evidence="1" key="1">
    <citation type="submission" date="2023-07" db="EMBL/GenBank/DDBJ databases">
        <title>draft genome sequence of fig (Ficus carica).</title>
        <authorList>
            <person name="Takahashi T."/>
            <person name="Nishimura K."/>
        </authorList>
    </citation>
    <scope>NUCLEOTIDE SEQUENCE</scope>
</reference>